<feature type="region of interest" description="Disordered" evidence="1">
    <location>
        <begin position="83"/>
        <end position="114"/>
    </location>
</feature>
<dbReference type="AlphaFoldDB" id="X1QZU1"/>
<name>X1QZU1_9ZZZZ</name>
<organism evidence="2">
    <name type="scientific">marine sediment metagenome</name>
    <dbReference type="NCBI Taxonomy" id="412755"/>
    <lineage>
        <taxon>unclassified sequences</taxon>
        <taxon>metagenomes</taxon>
        <taxon>ecological metagenomes</taxon>
    </lineage>
</organism>
<comment type="caution">
    <text evidence="2">The sequence shown here is derived from an EMBL/GenBank/DDBJ whole genome shotgun (WGS) entry which is preliminary data.</text>
</comment>
<sequence length="114" mass="12753">MMERERMAIRVWAEEVDLIRKLVDVELALRCQAIDDVIQRVYQVEPARHTDKAITEVKAAILDLVRSPLADLEAMLACVEVEPGEEPVEEVKPGEEAPPVEKPEPGKEPAKSKA</sequence>
<accession>X1QZU1</accession>
<dbReference type="EMBL" id="BARW01000158">
    <property type="protein sequence ID" value="GAI60361.1"/>
    <property type="molecule type" value="Genomic_DNA"/>
</dbReference>
<evidence type="ECO:0000313" key="2">
    <source>
        <dbReference type="EMBL" id="GAI60361.1"/>
    </source>
</evidence>
<proteinExistence type="predicted"/>
<reference evidence="2" key="1">
    <citation type="journal article" date="2014" name="Front. Microbiol.">
        <title>High frequency of phylogenetically diverse reductive dehalogenase-homologous genes in deep subseafloor sedimentary metagenomes.</title>
        <authorList>
            <person name="Kawai M."/>
            <person name="Futagami T."/>
            <person name="Toyoda A."/>
            <person name="Takaki Y."/>
            <person name="Nishi S."/>
            <person name="Hori S."/>
            <person name="Arai W."/>
            <person name="Tsubouchi T."/>
            <person name="Morono Y."/>
            <person name="Uchiyama I."/>
            <person name="Ito T."/>
            <person name="Fujiyama A."/>
            <person name="Inagaki F."/>
            <person name="Takami H."/>
        </authorList>
    </citation>
    <scope>NUCLEOTIDE SEQUENCE</scope>
    <source>
        <strain evidence="2">Expedition CK06-06</strain>
    </source>
</reference>
<protein>
    <submittedName>
        <fullName evidence="2">Uncharacterized protein</fullName>
    </submittedName>
</protein>
<evidence type="ECO:0000256" key="1">
    <source>
        <dbReference type="SAM" id="MobiDB-lite"/>
    </source>
</evidence>
<gene>
    <name evidence="2" type="ORF">S12H4_00946</name>
</gene>
<feature type="compositionally biased region" description="Basic and acidic residues" evidence="1">
    <location>
        <begin position="89"/>
        <end position="114"/>
    </location>
</feature>